<proteinExistence type="predicted"/>
<evidence type="ECO:0000313" key="2">
    <source>
        <dbReference type="Proteomes" id="UP000501534"/>
    </source>
</evidence>
<dbReference type="AlphaFoldDB" id="A0A6M4GQX1"/>
<dbReference type="KEGG" id="uru:DSM104443_00510"/>
<evidence type="ECO:0000313" key="1">
    <source>
        <dbReference type="EMBL" id="QJR09466.1"/>
    </source>
</evidence>
<protein>
    <submittedName>
        <fullName evidence="1">Uncharacterized protein</fullName>
    </submittedName>
</protein>
<organism evidence="1 2">
    <name type="scientific">Usitatibacter rugosus</name>
    <dbReference type="NCBI Taxonomy" id="2732067"/>
    <lineage>
        <taxon>Bacteria</taxon>
        <taxon>Pseudomonadati</taxon>
        <taxon>Pseudomonadota</taxon>
        <taxon>Betaproteobacteria</taxon>
        <taxon>Nitrosomonadales</taxon>
        <taxon>Usitatibacteraceae</taxon>
        <taxon>Usitatibacter</taxon>
    </lineage>
</organism>
<gene>
    <name evidence="1" type="ORF">DSM104443_00510</name>
</gene>
<name>A0A6M4GQX1_9PROT</name>
<accession>A0A6M4GQX1</accession>
<reference evidence="1 2" key="1">
    <citation type="submission" date="2020-04" db="EMBL/GenBank/DDBJ databases">
        <title>Usitatibacter rugosus gen. nov., sp. nov. and Usitatibacter palustris sp. nov., novel members of Usitatibacteraceae fam. nov. within the order Nitrosomonadales isolated from soil.</title>
        <authorList>
            <person name="Huber K.J."/>
            <person name="Neumann-Schaal M."/>
            <person name="Geppert A."/>
            <person name="Luckner M."/>
            <person name="Wanner G."/>
            <person name="Overmann J."/>
        </authorList>
    </citation>
    <scope>NUCLEOTIDE SEQUENCE [LARGE SCALE GENOMIC DNA]</scope>
    <source>
        <strain evidence="1 2">0125_3</strain>
    </source>
</reference>
<dbReference type="Proteomes" id="UP000501534">
    <property type="component" value="Chromosome"/>
</dbReference>
<dbReference type="SUPFAM" id="SSF55729">
    <property type="entry name" value="Acyl-CoA N-acyltransferases (Nat)"/>
    <property type="match status" value="1"/>
</dbReference>
<keyword evidence="2" id="KW-1185">Reference proteome</keyword>
<dbReference type="RefSeq" id="WP_171089190.1">
    <property type="nucleotide sequence ID" value="NZ_CP053069.1"/>
</dbReference>
<dbReference type="InterPro" id="IPR016181">
    <property type="entry name" value="Acyl_CoA_acyltransferase"/>
</dbReference>
<sequence>MIGFEEVAAPDAQAASLFFRSFNAPAPDIPRHFVARLPDRAVCGYVHLTPIEPEVFLVGGLCVDKDAYRRMSAENRQEVAGHGSLSRWLLEQSIHIAGSKRAVFAYTGNVMSRRDCEALGFVAAAGPYLLVQWHAQPEGQRRELIEKIAGLGPF</sequence>
<dbReference type="EMBL" id="CP053069">
    <property type="protein sequence ID" value="QJR09466.1"/>
    <property type="molecule type" value="Genomic_DNA"/>
</dbReference>